<organism evidence="1 2">
    <name type="scientific">Penicillium thymicola</name>
    <dbReference type="NCBI Taxonomy" id="293382"/>
    <lineage>
        <taxon>Eukaryota</taxon>
        <taxon>Fungi</taxon>
        <taxon>Dikarya</taxon>
        <taxon>Ascomycota</taxon>
        <taxon>Pezizomycotina</taxon>
        <taxon>Eurotiomycetes</taxon>
        <taxon>Eurotiomycetidae</taxon>
        <taxon>Eurotiales</taxon>
        <taxon>Aspergillaceae</taxon>
        <taxon>Penicillium</taxon>
    </lineage>
</organism>
<reference evidence="1" key="2">
    <citation type="journal article" date="2016" name="Fungal Biol.">
        <title>Ochratoxin A production by Penicillium thymicola.</title>
        <authorList>
            <person name="Nguyen H.D.T."/>
            <person name="McMullin D.R."/>
            <person name="Ponomareva E."/>
            <person name="Riley R."/>
            <person name="Pomraning K.R."/>
            <person name="Baker S.E."/>
            <person name="Seifert K.A."/>
        </authorList>
    </citation>
    <scope>NUCLEOTIDE SEQUENCE</scope>
    <source>
        <strain evidence="1">DAOM 180753</strain>
    </source>
</reference>
<keyword evidence="2" id="KW-1185">Reference proteome</keyword>
<evidence type="ECO:0000313" key="1">
    <source>
        <dbReference type="EMBL" id="KAJ9480819.1"/>
    </source>
</evidence>
<protein>
    <submittedName>
        <fullName evidence="1">Uncharacterized protein</fullName>
    </submittedName>
</protein>
<reference evidence="1" key="1">
    <citation type="submission" date="2015-06" db="EMBL/GenBank/DDBJ databases">
        <authorList>
            <person name="Nguyen H."/>
        </authorList>
    </citation>
    <scope>NUCLEOTIDE SEQUENCE</scope>
    <source>
        <strain evidence="1">DAOM 180753</strain>
    </source>
</reference>
<dbReference type="EMBL" id="LACB01001072">
    <property type="protein sequence ID" value="KAJ9480819.1"/>
    <property type="molecule type" value="Genomic_DNA"/>
</dbReference>
<dbReference type="AlphaFoldDB" id="A0AAI9T5R2"/>
<gene>
    <name evidence="1" type="ORF">VN97_g12707</name>
</gene>
<dbReference type="SUPFAM" id="SSF53067">
    <property type="entry name" value="Actin-like ATPase domain"/>
    <property type="match status" value="1"/>
</dbReference>
<dbReference type="Gene3D" id="3.30.420.40">
    <property type="match status" value="1"/>
</dbReference>
<dbReference type="Proteomes" id="UP001227192">
    <property type="component" value="Unassembled WGS sequence"/>
</dbReference>
<comment type="caution">
    <text evidence="1">The sequence shown here is derived from an EMBL/GenBank/DDBJ whole genome shotgun (WGS) entry which is preliminary data.</text>
</comment>
<name>A0AAI9T5R2_PENTH</name>
<dbReference type="InterPro" id="IPR043129">
    <property type="entry name" value="ATPase_NBD"/>
</dbReference>
<proteinExistence type="predicted"/>
<accession>A0AAI9T5R2</accession>
<evidence type="ECO:0000313" key="2">
    <source>
        <dbReference type="Proteomes" id="UP001227192"/>
    </source>
</evidence>
<sequence>MAQSCSEQAPEVVLLAIDIGTTYAKVFLSENPDSPDPVDYALEFRLSSDDRKKTTTELDTTLVFSENGQVWMFGPNGLSFSGAHVFTEWKLGAMGLEPYAQMLAKACERLQESAPQLESVSAATPFRKLFSHIRDTAKQHLQQKYGGSFDAIKCYLTYPVSCSESLRLLLRQEASCVGLDVIGGVSEPWAAAHYIKSKTRLELPPGAKLIIDFGGATVV</sequence>